<keyword evidence="6" id="KW-0418">Kinase</keyword>
<dbReference type="EC" id="2.7.11.1" evidence="2"/>
<dbReference type="Pfam" id="PF07714">
    <property type="entry name" value="PK_Tyr_Ser-Thr"/>
    <property type="match status" value="1"/>
</dbReference>
<evidence type="ECO:0000259" key="11">
    <source>
        <dbReference type="PROSITE" id="PS50011"/>
    </source>
</evidence>
<evidence type="ECO:0000256" key="3">
    <source>
        <dbReference type="ARBA" id="ARBA00022475"/>
    </source>
</evidence>
<sequence length="432" mass="48327">MAALKPGSTSEETKKQTWPTKLGFLTRCMLARRRTERPSSPTSAQTLYDNFQEEAASGAGQGFTVWPIPYTSTLNDASPALSEITAEPNVPRQLCQFSYAELKHATRNFAFHTLLGEGGFGRVYKGWVNESGTTPVKPGTGLPVAVKSLNPESRQGHREWLAEVNYLSVLHHPNLVKLVGYCMEGDKRMLVYEFMARGSLESHLFRRCSPLPWHLRIKIVLDAAKGLSYLHEEAGRPVIFRDFKASNVLLDAYIHTLALTLFNLIVCSCQEFNAKLSDFGLAKDGPQGDRTHVSTRVMGTYGYAAPEYVLTGRLTSKSDVYSFGIVLLELLTGRPAVDKRRPKHFRSLLEWAVPYMHDRNQFLSLMDPFLDHCFPVRGAQQAIRLAARCIQRDPSARPHMSEAATILKTISELTGYPESSPLVRFSSPRSSF</sequence>
<evidence type="ECO:0000256" key="10">
    <source>
        <dbReference type="PROSITE-ProRule" id="PRU10141"/>
    </source>
</evidence>
<dbReference type="Gene3D" id="3.30.200.20">
    <property type="entry name" value="Phosphorylase Kinase, domain 1"/>
    <property type="match status" value="1"/>
</dbReference>
<dbReference type="AlphaFoldDB" id="A0A7N0V1A9"/>
<keyword evidence="7 10" id="KW-0067">ATP-binding</keyword>
<comment type="catalytic activity">
    <reaction evidence="9">
        <text>L-seryl-[protein] + ATP = O-phospho-L-seryl-[protein] + ADP + H(+)</text>
        <dbReference type="Rhea" id="RHEA:17989"/>
        <dbReference type="Rhea" id="RHEA-COMP:9863"/>
        <dbReference type="Rhea" id="RHEA-COMP:11604"/>
        <dbReference type="ChEBI" id="CHEBI:15378"/>
        <dbReference type="ChEBI" id="CHEBI:29999"/>
        <dbReference type="ChEBI" id="CHEBI:30616"/>
        <dbReference type="ChEBI" id="CHEBI:83421"/>
        <dbReference type="ChEBI" id="CHEBI:456216"/>
        <dbReference type="EC" id="2.7.11.1"/>
    </reaction>
</comment>
<dbReference type="Proteomes" id="UP000594263">
    <property type="component" value="Unplaced"/>
</dbReference>
<dbReference type="Gramene" id="Kaladp0095s0224.1.v1.1">
    <property type="protein sequence ID" value="Kaladp0095s0224.1.v1.1"/>
    <property type="gene ID" value="Kaladp0095s0224.v1.1"/>
</dbReference>
<dbReference type="CDD" id="cd14066">
    <property type="entry name" value="STKc_IRAK"/>
    <property type="match status" value="1"/>
</dbReference>
<dbReference type="InterPro" id="IPR000719">
    <property type="entry name" value="Prot_kinase_dom"/>
</dbReference>
<evidence type="ECO:0000256" key="4">
    <source>
        <dbReference type="ARBA" id="ARBA00022679"/>
    </source>
</evidence>
<dbReference type="EnsemblPlants" id="Kaladp0095s0224.1.v1.1">
    <property type="protein sequence ID" value="Kaladp0095s0224.1.v1.1"/>
    <property type="gene ID" value="Kaladp0095s0224.v1.1"/>
</dbReference>
<evidence type="ECO:0000313" key="12">
    <source>
        <dbReference type="EnsemblPlants" id="Kaladp0095s0224.1.v1.1"/>
    </source>
</evidence>
<dbReference type="PANTHER" id="PTHR45621">
    <property type="entry name" value="OS01G0588500 PROTEIN-RELATED"/>
    <property type="match status" value="1"/>
</dbReference>
<dbReference type="GO" id="GO:0004674">
    <property type="term" value="F:protein serine/threonine kinase activity"/>
    <property type="evidence" value="ECO:0007669"/>
    <property type="project" value="UniProtKB-EC"/>
</dbReference>
<evidence type="ECO:0000256" key="9">
    <source>
        <dbReference type="ARBA" id="ARBA00048679"/>
    </source>
</evidence>
<evidence type="ECO:0000256" key="8">
    <source>
        <dbReference type="ARBA" id="ARBA00047899"/>
    </source>
</evidence>
<name>A0A7N0V1A9_KALFE</name>
<reference evidence="12" key="1">
    <citation type="submission" date="2021-01" db="UniProtKB">
        <authorList>
            <consortium name="EnsemblPlants"/>
        </authorList>
    </citation>
    <scope>IDENTIFICATION</scope>
</reference>
<accession>A0A7N0V1A9</accession>
<evidence type="ECO:0000313" key="13">
    <source>
        <dbReference type="Proteomes" id="UP000594263"/>
    </source>
</evidence>
<organism evidence="12 13">
    <name type="scientific">Kalanchoe fedtschenkoi</name>
    <name type="common">Lavender scallops</name>
    <name type="synonym">South American air plant</name>
    <dbReference type="NCBI Taxonomy" id="63787"/>
    <lineage>
        <taxon>Eukaryota</taxon>
        <taxon>Viridiplantae</taxon>
        <taxon>Streptophyta</taxon>
        <taxon>Embryophyta</taxon>
        <taxon>Tracheophyta</taxon>
        <taxon>Spermatophyta</taxon>
        <taxon>Magnoliopsida</taxon>
        <taxon>eudicotyledons</taxon>
        <taxon>Gunneridae</taxon>
        <taxon>Pentapetalae</taxon>
        <taxon>Saxifragales</taxon>
        <taxon>Crassulaceae</taxon>
        <taxon>Kalanchoe</taxon>
    </lineage>
</organism>
<dbReference type="SUPFAM" id="SSF56112">
    <property type="entry name" value="Protein kinase-like (PK-like)"/>
    <property type="match status" value="1"/>
</dbReference>
<evidence type="ECO:0000256" key="5">
    <source>
        <dbReference type="ARBA" id="ARBA00022741"/>
    </source>
</evidence>
<dbReference type="InterPro" id="IPR050823">
    <property type="entry name" value="Plant_Ser_Thr_Prot_Kinase"/>
</dbReference>
<keyword evidence="4" id="KW-0808">Transferase</keyword>
<dbReference type="GO" id="GO:0005524">
    <property type="term" value="F:ATP binding"/>
    <property type="evidence" value="ECO:0007669"/>
    <property type="project" value="UniProtKB-UniRule"/>
</dbReference>
<evidence type="ECO:0000256" key="6">
    <source>
        <dbReference type="ARBA" id="ARBA00022777"/>
    </source>
</evidence>
<keyword evidence="3" id="KW-1003">Cell membrane</keyword>
<proteinExistence type="predicted"/>
<dbReference type="FunFam" id="1.10.510.10:FF:000095">
    <property type="entry name" value="protein STRUBBELIG-RECEPTOR FAMILY 8"/>
    <property type="match status" value="1"/>
</dbReference>
<dbReference type="InterPro" id="IPR017441">
    <property type="entry name" value="Protein_kinase_ATP_BS"/>
</dbReference>
<evidence type="ECO:0000256" key="1">
    <source>
        <dbReference type="ARBA" id="ARBA00004236"/>
    </source>
</evidence>
<feature type="binding site" evidence="10">
    <location>
        <position position="147"/>
    </location>
    <ligand>
        <name>ATP</name>
        <dbReference type="ChEBI" id="CHEBI:30616"/>
    </ligand>
</feature>
<dbReference type="InterPro" id="IPR001245">
    <property type="entry name" value="Ser-Thr/Tyr_kinase_cat_dom"/>
</dbReference>
<keyword evidence="5 10" id="KW-0547">Nucleotide-binding</keyword>
<evidence type="ECO:0000256" key="2">
    <source>
        <dbReference type="ARBA" id="ARBA00012513"/>
    </source>
</evidence>
<protein>
    <recommendedName>
        <fullName evidence="2">non-specific serine/threonine protein kinase</fullName>
        <ecNumber evidence="2">2.7.11.1</ecNumber>
    </recommendedName>
</protein>
<dbReference type="Gene3D" id="1.10.510.10">
    <property type="entry name" value="Transferase(Phosphotransferase) domain 1"/>
    <property type="match status" value="1"/>
</dbReference>
<comment type="subcellular location">
    <subcellularLocation>
        <location evidence="1">Cell membrane</location>
    </subcellularLocation>
</comment>
<feature type="domain" description="Protein kinase" evidence="11">
    <location>
        <begin position="109"/>
        <end position="410"/>
    </location>
</feature>
<keyword evidence="3" id="KW-0472">Membrane</keyword>
<dbReference type="InterPro" id="IPR011009">
    <property type="entry name" value="Kinase-like_dom_sf"/>
</dbReference>
<dbReference type="FunFam" id="3.30.200.20:FF:000228">
    <property type="entry name" value="Serine/threonine-protein kinase BIK1"/>
    <property type="match status" value="1"/>
</dbReference>
<dbReference type="PROSITE" id="PS50011">
    <property type="entry name" value="PROTEIN_KINASE_DOM"/>
    <property type="match status" value="1"/>
</dbReference>
<dbReference type="PROSITE" id="PS00107">
    <property type="entry name" value="PROTEIN_KINASE_ATP"/>
    <property type="match status" value="1"/>
</dbReference>
<keyword evidence="13" id="KW-1185">Reference proteome</keyword>
<dbReference type="GO" id="GO:0005886">
    <property type="term" value="C:plasma membrane"/>
    <property type="evidence" value="ECO:0007669"/>
    <property type="project" value="UniProtKB-SubCell"/>
</dbReference>
<evidence type="ECO:0000256" key="7">
    <source>
        <dbReference type="ARBA" id="ARBA00022840"/>
    </source>
</evidence>
<comment type="catalytic activity">
    <reaction evidence="8">
        <text>L-threonyl-[protein] + ATP = O-phospho-L-threonyl-[protein] + ADP + H(+)</text>
        <dbReference type="Rhea" id="RHEA:46608"/>
        <dbReference type="Rhea" id="RHEA-COMP:11060"/>
        <dbReference type="Rhea" id="RHEA-COMP:11605"/>
        <dbReference type="ChEBI" id="CHEBI:15378"/>
        <dbReference type="ChEBI" id="CHEBI:30013"/>
        <dbReference type="ChEBI" id="CHEBI:30616"/>
        <dbReference type="ChEBI" id="CHEBI:61977"/>
        <dbReference type="ChEBI" id="CHEBI:456216"/>
        <dbReference type="EC" id="2.7.11.1"/>
    </reaction>
</comment>